<feature type="region of interest" description="Disordered" evidence="1">
    <location>
        <begin position="139"/>
        <end position="187"/>
    </location>
</feature>
<feature type="compositionally biased region" description="Basic residues" evidence="1">
    <location>
        <begin position="143"/>
        <end position="156"/>
    </location>
</feature>
<evidence type="ECO:0000313" key="2">
    <source>
        <dbReference type="EMBL" id="PPQ77996.1"/>
    </source>
</evidence>
<evidence type="ECO:0000313" key="3">
    <source>
        <dbReference type="Proteomes" id="UP000284706"/>
    </source>
</evidence>
<reference evidence="2 3" key="1">
    <citation type="journal article" date="2018" name="Evol. Lett.">
        <title>Horizontal gene cluster transfer increased hallucinogenic mushroom diversity.</title>
        <authorList>
            <person name="Reynolds H.T."/>
            <person name="Vijayakumar V."/>
            <person name="Gluck-Thaler E."/>
            <person name="Korotkin H.B."/>
            <person name="Matheny P.B."/>
            <person name="Slot J.C."/>
        </authorList>
    </citation>
    <scope>NUCLEOTIDE SEQUENCE [LARGE SCALE GENOMIC DNA]</scope>
    <source>
        <strain evidence="2 3">SRW20</strain>
    </source>
</reference>
<accession>A0A409WHJ3</accession>
<keyword evidence="3" id="KW-1185">Reference proteome</keyword>
<protein>
    <submittedName>
        <fullName evidence="2">Uncharacterized protein</fullName>
    </submittedName>
</protein>
<organism evidence="2 3">
    <name type="scientific">Gymnopilus dilepis</name>
    <dbReference type="NCBI Taxonomy" id="231916"/>
    <lineage>
        <taxon>Eukaryota</taxon>
        <taxon>Fungi</taxon>
        <taxon>Dikarya</taxon>
        <taxon>Basidiomycota</taxon>
        <taxon>Agaricomycotina</taxon>
        <taxon>Agaricomycetes</taxon>
        <taxon>Agaricomycetidae</taxon>
        <taxon>Agaricales</taxon>
        <taxon>Agaricineae</taxon>
        <taxon>Hymenogastraceae</taxon>
        <taxon>Gymnopilus</taxon>
    </lineage>
</organism>
<evidence type="ECO:0000256" key="1">
    <source>
        <dbReference type="SAM" id="MobiDB-lite"/>
    </source>
</evidence>
<dbReference type="EMBL" id="NHYE01005068">
    <property type="protein sequence ID" value="PPQ77996.1"/>
    <property type="molecule type" value="Genomic_DNA"/>
</dbReference>
<gene>
    <name evidence="2" type="ORF">CVT26_015903</name>
</gene>
<comment type="caution">
    <text evidence="2">The sequence shown here is derived from an EMBL/GenBank/DDBJ whole genome shotgun (WGS) entry which is preliminary data.</text>
</comment>
<dbReference type="InParanoid" id="A0A409WHJ3"/>
<name>A0A409WHJ3_9AGAR</name>
<proteinExistence type="predicted"/>
<dbReference type="AlphaFoldDB" id="A0A409WHJ3"/>
<dbReference type="Proteomes" id="UP000284706">
    <property type="component" value="Unassembled WGS sequence"/>
</dbReference>
<feature type="compositionally biased region" description="Polar residues" evidence="1">
    <location>
        <begin position="157"/>
        <end position="175"/>
    </location>
</feature>
<sequence length="397" mass="44651">MEQANPVSRFQYAITFNRRSRFTFQACMSIRTSTTLFQQSLPTPRLQQSPSIPWIFRTLICVHPATTAIDSHQIGFKAHGEELPFDARISHSTRSTFDLYRRTPSSPLVKQASILPLTRAEEPPVPRSKLFNVDGHLAPHPSRPLHLHSPTFRHSKTPQSLSASLTKPQHTSCSSKGGGHEDNHPIPELSAMNSLKPYPACQLAICDQRRPPVPIKAFRAFFAPGSIAKHPPEFAPCLDVLPHTRRLCALQCRLRPEIRSFSACYEPQRNSSRVAHSSPCVSKTLIRSLSSPFHLISAFLHTSANIYHHLSFLQSQRVESGQHRRSPRLKRLRLPNLPPCHVTPRYAPNQNPVSFRQTETFNSRVDWDGISGRKSELGWAVAMAMAYDDNPTEHPGG</sequence>